<dbReference type="GO" id="GO:0000166">
    <property type="term" value="F:nucleotide binding"/>
    <property type="evidence" value="ECO:0007669"/>
    <property type="project" value="UniProtKB-KW"/>
</dbReference>
<dbReference type="PANTHER" id="PTHR42747:SF3">
    <property type="entry name" value="NITRONATE MONOOXYGENASE-RELATED"/>
    <property type="match status" value="1"/>
</dbReference>
<keyword evidence="8" id="KW-0223">Dioxygenase</keyword>
<reference evidence="8 9" key="1">
    <citation type="journal article" date="2012" name="Eukaryot. Cell">
        <title>Draft genome sequence of CBS 2479, the standard type strain of Trichosporon asahii.</title>
        <authorList>
            <person name="Yang R.Y."/>
            <person name="Li H.T."/>
            <person name="Zhu H."/>
            <person name="Zhou G.P."/>
            <person name="Wang M."/>
            <person name="Wang L."/>
        </authorList>
    </citation>
    <scope>NUCLEOTIDE SEQUENCE [LARGE SCALE GENOMIC DNA]</scope>
    <source>
        <strain evidence="9">ATCC 90039 / CBS 2479 / JCM 2466 / KCTC 7840 / NCYC 2677 / UAMH 7654</strain>
    </source>
</reference>
<dbReference type="OrthoDB" id="412383at2759"/>
<protein>
    <submittedName>
        <fullName evidence="8">2-nitropropane dioxygenase</fullName>
    </submittedName>
</protein>
<evidence type="ECO:0000256" key="7">
    <source>
        <dbReference type="ARBA" id="ARBA00023033"/>
    </source>
</evidence>
<dbReference type="FunFam" id="3.20.20.70:FF:000154">
    <property type="entry name" value="Probable nitronate monooxygenase"/>
    <property type="match status" value="1"/>
</dbReference>
<keyword evidence="3" id="KW-0285">Flavoprotein</keyword>
<name>J5Q2J4_TRIAS</name>
<evidence type="ECO:0000256" key="2">
    <source>
        <dbReference type="ARBA" id="ARBA00009881"/>
    </source>
</evidence>
<dbReference type="Gene3D" id="3.20.20.70">
    <property type="entry name" value="Aldolase class I"/>
    <property type="match status" value="1"/>
</dbReference>
<dbReference type="RefSeq" id="XP_014177130.1">
    <property type="nucleotide sequence ID" value="XM_014321655.1"/>
</dbReference>
<dbReference type="GeneID" id="25990053"/>
<gene>
    <name evidence="8" type="ORF">A1Q1_06541</name>
</gene>
<comment type="similarity">
    <text evidence="2">Belongs to the nitronate monooxygenase family. NMO class I subfamily.</text>
</comment>
<evidence type="ECO:0000256" key="5">
    <source>
        <dbReference type="ARBA" id="ARBA00022741"/>
    </source>
</evidence>
<sequence>MSSAFIKQLGLKYPLIQAPMAGVTTPALAAAVSNAGALGSLGLGAGNAAAARKAIQETRALTSKPFNVNFFVHVDPSPNPAQDAKWIAALEPELTRLGGTPPKNLKTIYASFASDSDVLDVVLEEKPPVVSFHFGLPPSGTIKKLKEKGIVLLASATSVDEAKAIEKAGCDAIVAQGWEAGGHRGIFDPTGADERLSTLDLLSKLKAAVKLPLIAAGGIMTGQEAQKFIDAGAAAVQMGTAFVPCPESSADADYKALLLSAPQTHMVDVISGRPARSLENKWTALQGKHDGSVADYPNAYDLGKQVVAAAKKKGEKGWGVCWSGTGHKKSREMPAAELVETIAKEAGWA</sequence>
<dbReference type="VEuPathDB" id="FungiDB:A1Q1_06541"/>
<keyword evidence="5" id="KW-0547">Nucleotide-binding</keyword>
<dbReference type="EMBL" id="ALBS01000334">
    <property type="protein sequence ID" value="EJT45133.1"/>
    <property type="molecule type" value="Genomic_DNA"/>
</dbReference>
<dbReference type="KEGG" id="tasa:A1Q1_06541"/>
<dbReference type="GO" id="GO:0006207">
    <property type="term" value="P:'de novo' pyrimidine nucleobase biosynthetic process"/>
    <property type="evidence" value="ECO:0007669"/>
    <property type="project" value="InterPro"/>
</dbReference>
<dbReference type="AlphaFoldDB" id="J5Q2J4"/>
<dbReference type="PROSITE" id="PS00912">
    <property type="entry name" value="DHODEHASE_2"/>
    <property type="match status" value="1"/>
</dbReference>
<dbReference type="SUPFAM" id="SSF51412">
    <property type="entry name" value="Inosine monophosphate dehydrogenase (IMPDH)"/>
    <property type="match status" value="1"/>
</dbReference>
<dbReference type="Proteomes" id="UP000002748">
    <property type="component" value="Unassembled WGS sequence"/>
</dbReference>
<dbReference type="Pfam" id="PF03060">
    <property type="entry name" value="NMO"/>
    <property type="match status" value="1"/>
</dbReference>
<dbReference type="CDD" id="cd04730">
    <property type="entry name" value="NPD_like"/>
    <property type="match status" value="1"/>
</dbReference>
<evidence type="ECO:0000256" key="6">
    <source>
        <dbReference type="ARBA" id="ARBA00023002"/>
    </source>
</evidence>
<dbReference type="InterPro" id="IPR013785">
    <property type="entry name" value="Aldolase_TIM"/>
</dbReference>
<dbReference type="HOGENOM" id="CLU_038732_5_0_1"/>
<keyword evidence="4" id="KW-0288">FMN</keyword>
<keyword evidence="7" id="KW-0503">Monooxygenase</keyword>
<keyword evidence="6" id="KW-0560">Oxidoreductase</keyword>
<comment type="cofactor">
    <cofactor evidence="1">
        <name>FMN</name>
        <dbReference type="ChEBI" id="CHEBI:58210"/>
    </cofactor>
</comment>
<organism evidence="8 9">
    <name type="scientific">Trichosporon asahii var. asahii (strain ATCC 90039 / CBS 2479 / JCM 2466 / KCTC 7840 / NBRC 103889/ NCYC 2677 / UAMH 7654)</name>
    <name type="common">Yeast</name>
    <dbReference type="NCBI Taxonomy" id="1186058"/>
    <lineage>
        <taxon>Eukaryota</taxon>
        <taxon>Fungi</taxon>
        <taxon>Dikarya</taxon>
        <taxon>Basidiomycota</taxon>
        <taxon>Agaricomycotina</taxon>
        <taxon>Tremellomycetes</taxon>
        <taxon>Trichosporonales</taxon>
        <taxon>Trichosporonaceae</taxon>
        <taxon>Trichosporon</taxon>
    </lineage>
</organism>
<proteinExistence type="inferred from homology"/>
<evidence type="ECO:0000256" key="1">
    <source>
        <dbReference type="ARBA" id="ARBA00001917"/>
    </source>
</evidence>
<evidence type="ECO:0000313" key="9">
    <source>
        <dbReference type="Proteomes" id="UP000002748"/>
    </source>
</evidence>
<evidence type="ECO:0000256" key="3">
    <source>
        <dbReference type="ARBA" id="ARBA00022630"/>
    </source>
</evidence>
<evidence type="ECO:0000313" key="8">
    <source>
        <dbReference type="EMBL" id="EJT45133.1"/>
    </source>
</evidence>
<dbReference type="PANTHER" id="PTHR42747">
    <property type="entry name" value="NITRONATE MONOOXYGENASE-RELATED"/>
    <property type="match status" value="1"/>
</dbReference>
<dbReference type="GO" id="GO:0051213">
    <property type="term" value="F:dioxygenase activity"/>
    <property type="evidence" value="ECO:0007669"/>
    <property type="project" value="UniProtKB-KW"/>
</dbReference>
<dbReference type="InterPro" id="IPR001295">
    <property type="entry name" value="Dihydroorotate_DH_CS"/>
</dbReference>
<evidence type="ECO:0000256" key="4">
    <source>
        <dbReference type="ARBA" id="ARBA00022643"/>
    </source>
</evidence>
<dbReference type="GO" id="GO:0018580">
    <property type="term" value="F:nitronate monooxygenase activity"/>
    <property type="evidence" value="ECO:0007669"/>
    <property type="project" value="InterPro"/>
</dbReference>
<comment type="caution">
    <text evidence="8">The sequence shown here is derived from an EMBL/GenBank/DDBJ whole genome shotgun (WGS) entry which is preliminary data.</text>
</comment>
<dbReference type="InterPro" id="IPR004136">
    <property type="entry name" value="NMO"/>
</dbReference>
<accession>J5Q2J4</accession>
<dbReference type="GO" id="GO:0016627">
    <property type="term" value="F:oxidoreductase activity, acting on the CH-CH group of donors"/>
    <property type="evidence" value="ECO:0007669"/>
    <property type="project" value="InterPro"/>
</dbReference>